<dbReference type="Gene3D" id="3.40.50.300">
    <property type="entry name" value="P-loop containing nucleotide triphosphate hydrolases"/>
    <property type="match status" value="1"/>
</dbReference>
<keyword evidence="6" id="KW-0067">ATP-binding</keyword>
<keyword evidence="7" id="KW-0460">Magnesium</keyword>
<dbReference type="InterPro" id="IPR004472">
    <property type="entry name" value="DTB_synth_BioD"/>
</dbReference>
<gene>
    <name evidence="8" type="primary">bioD1_7</name>
    <name evidence="8" type="ORF">GALL_250960</name>
</gene>
<keyword evidence="2 8" id="KW-0436">Ligase</keyword>
<dbReference type="PIRSF" id="PIRSF006755">
    <property type="entry name" value="DTB_synth"/>
    <property type="match status" value="1"/>
</dbReference>
<protein>
    <submittedName>
        <fullName evidence="8">ATP-dependent dethiobiotin synthetase BioD 1</fullName>
        <ecNumber evidence="8">6.3.3.3</ecNumber>
    </submittedName>
</protein>
<dbReference type="UniPathway" id="UPA00078"/>
<reference evidence="8" key="1">
    <citation type="submission" date="2016-10" db="EMBL/GenBank/DDBJ databases">
        <title>Sequence of Gallionella enrichment culture.</title>
        <authorList>
            <person name="Poehlein A."/>
            <person name="Muehling M."/>
            <person name="Daniel R."/>
        </authorList>
    </citation>
    <scope>NUCLEOTIDE SEQUENCE</scope>
</reference>
<dbReference type="HAMAP" id="MF_00336">
    <property type="entry name" value="BioD"/>
    <property type="match status" value="1"/>
</dbReference>
<dbReference type="EC" id="6.3.3.3" evidence="8"/>
<dbReference type="NCBIfam" id="TIGR00347">
    <property type="entry name" value="bioD"/>
    <property type="match status" value="1"/>
</dbReference>
<keyword evidence="3" id="KW-0479">Metal-binding</keyword>
<organism evidence="8">
    <name type="scientific">mine drainage metagenome</name>
    <dbReference type="NCBI Taxonomy" id="410659"/>
    <lineage>
        <taxon>unclassified sequences</taxon>
        <taxon>metagenomes</taxon>
        <taxon>ecological metagenomes</taxon>
    </lineage>
</organism>
<sequence length="224" mass="23711">MNTDLFITGTDTDVGKTLVTGALLHAYARQGKKVVGMKPVAAGCEAIPGGLRCGDVVQLQANSNVAAPLNLVNPYSFAPPIAPHIAAVQSGAEIDLDHIVSCFQALRKMADVVLVEGAGGLMVPLNARQDIADLAAMLDLPVILVVGIRLGCINHALLTVQAIRQKNLRLAAWVANQIDPGMQSFDENVQALEARLNVPLLGIVPYLTNVSQDNVSAYFNLDII</sequence>
<evidence type="ECO:0000256" key="7">
    <source>
        <dbReference type="ARBA" id="ARBA00022842"/>
    </source>
</evidence>
<evidence type="ECO:0000256" key="2">
    <source>
        <dbReference type="ARBA" id="ARBA00022598"/>
    </source>
</evidence>
<dbReference type="GO" id="GO:0042803">
    <property type="term" value="F:protein homodimerization activity"/>
    <property type="evidence" value="ECO:0007669"/>
    <property type="project" value="UniProtKB-ARBA"/>
</dbReference>
<dbReference type="PANTHER" id="PTHR43210:SF5">
    <property type="entry name" value="DETHIOBIOTIN SYNTHETASE"/>
    <property type="match status" value="1"/>
</dbReference>
<evidence type="ECO:0000256" key="5">
    <source>
        <dbReference type="ARBA" id="ARBA00022756"/>
    </source>
</evidence>
<dbReference type="AlphaFoldDB" id="A0A1J5RA82"/>
<keyword evidence="1" id="KW-0963">Cytoplasm</keyword>
<evidence type="ECO:0000256" key="6">
    <source>
        <dbReference type="ARBA" id="ARBA00022840"/>
    </source>
</evidence>
<dbReference type="EMBL" id="MLJW01000218">
    <property type="protein sequence ID" value="OIQ92968.1"/>
    <property type="molecule type" value="Genomic_DNA"/>
</dbReference>
<dbReference type="GO" id="GO:0009102">
    <property type="term" value="P:biotin biosynthetic process"/>
    <property type="evidence" value="ECO:0007669"/>
    <property type="project" value="UniProtKB-UniPathway"/>
</dbReference>
<dbReference type="GO" id="GO:0005829">
    <property type="term" value="C:cytosol"/>
    <property type="evidence" value="ECO:0007669"/>
    <property type="project" value="TreeGrafter"/>
</dbReference>
<evidence type="ECO:0000313" key="8">
    <source>
        <dbReference type="EMBL" id="OIQ92968.1"/>
    </source>
</evidence>
<dbReference type="GO" id="GO:0000287">
    <property type="term" value="F:magnesium ion binding"/>
    <property type="evidence" value="ECO:0007669"/>
    <property type="project" value="InterPro"/>
</dbReference>
<evidence type="ECO:0000256" key="4">
    <source>
        <dbReference type="ARBA" id="ARBA00022741"/>
    </source>
</evidence>
<dbReference type="PANTHER" id="PTHR43210">
    <property type="entry name" value="DETHIOBIOTIN SYNTHETASE"/>
    <property type="match status" value="1"/>
</dbReference>
<keyword evidence="5" id="KW-0093">Biotin biosynthesis</keyword>
<dbReference type="GO" id="GO:0004141">
    <property type="term" value="F:dethiobiotin synthase activity"/>
    <property type="evidence" value="ECO:0007669"/>
    <property type="project" value="UniProtKB-EC"/>
</dbReference>
<dbReference type="SUPFAM" id="SSF52540">
    <property type="entry name" value="P-loop containing nucleoside triphosphate hydrolases"/>
    <property type="match status" value="1"/>
</dbReference>
<dbReference type="InterPro" id="IPR027417">
    <property type="entry name" value="P-loop_NTPase"/>
</dbReference>
<evidence type="ECO:0000256" key="3">
    <source>
        <dbReference type="ARBA" id="ARBA00022723"/>
    </source>
</evidence>
<dbReference type="FunFam" id="3.40.50.300:FF:000292">
    <property type="entry name" value="ATP-dependent dethiobiotin synthetase BioD"/>
    <property type="match status" value="1"/>
</dbReference>
<proteinExistence type="inferred from homology"/>
<evidence type="ECO:0000256" key="1">
    <source>
        <dbReference type="ARBA" id="ARBA00022490"/>
    </source>
</evidence>
<dbReference type="GO" id="GO:0005524">
    <property type="term" value="F:ATP binding"/>
    <property type="evidence" value="ECO:0007669"/>
    <property type="project" value="UniProtKB-KW"/>
</dbReference>
<name>A0A1J5RA82_9ZZZZ</name>
<dbReference type="CDD" id="cd03109">
    <property type="entry name" value="DTBS"/>
    <property type="match status" value="1"/>
</dbReference>
<keyword evidence="4" id="KW-0547">Nucleotide-binding</keyword>
<dbReference type="Pfam" id="PF13500">
    <property type="entry name" value="AAA_26"/>
    <property type="match status" value="1"/>
</dbReference>
<accession>A0A1J5RA82</accession>
<comment type="caution">
    <text evidence="8">The sequence shown here is derived from an EMBL/GenBank/DDBJ whole genome shotgun (WGS) entry which is preliminary data.</text>
</comment>